<dbReference type="Proteomes" id="UP000270094">
    <property type="component" value="Unassembled WGS sequence"/>
</dbReference>
<protein>
    <recommendedName>
        <fullName evidence="2">FAD-dependent oxidoreductase domain-containing protein 1</fullName>
    </recommendedName>
</protein>
<dbReference type="Gene3D" id="3.30.9.10">
    <property type="entry name" value="D-Amino Acid Oxidase, subunit A, domain 2"/>
    <property type="match status" value="1"/>
</dbReference>
<proteinExistence type="predicted"/>
<comment type="function">
    <text evidence="3">Required for the assembly of the mitochondrial membrane respiratory chain NADH dehydrogenase (Complex I). Involved in mid-late stages of complex I assembly.</text>
</comment>
<dbReference type="GO" id="GO:0005739">
    <property type="term" value="C:mitochondrion"/>
    <property type="evidence" value="ECO:0007669"/>
    <property type="project" value="GOC"/>
</dbReference>
<dbReference type="PANTHER" id="PTHR13847:SF287">
    <property type="entry name" value="FAD-DEPENDENT OXIDOREDUCTASE DOMAIN-CONTAINING PROTEIN 1"/>
    <property type="match status" value="1"/>
</dbReference>
<dbReference type="OrthoDB" id="424974at2759"/>
<name>A0A3P7LEW3_STRVU</name>
<dbReference type="InterPro" id="IPR006076">
    <property type="entry name" value="FAD-dep_OxRdtase"/>
</dbReference>
<feature type="domain" description="FAD dependent oxidoreductase" evidence="4">
    <location>
        <begin position="206"/>
        <end position="348"/>
    </location>
</feature>
<reference evidence="5 6" key="1">
    <citation type="submission" date="2018-11" db="EMBL/GenBank/DDBJ databases">
        <authorList>
            <consortium name="Pathogen Informatics"/>
        </authorList>
    </citation>
    <scope>NUCLEOTIDE SEQUENCE [LARGE SCALE GENOMIC DNA]</scope>
</reference>
<keyword evidence="1" id="KW-0560">Oxidoreductase</keyword>
<dbReference type="GO" id="GO:0016491">
    <property type="term" value="F:oxidoreductase activity"/>
    <property type="evidence" value="ECO:0007669"/>
    <property type="project" value="UniProtKB-KW"/>
</dbReference>
<keyword evidence="6" id="KW-1185">Reference proteome</keyword>
<organism evidence="5 6">
    <name type="scientific">Strongylus vulgaris</name>
    <name type="common">Blood worm</name>
    <dbReference type="NCBI Taxonomy" id="40348"/>
    <lineage>
        <taxon>Eukaryota</taxon>
        <taxon>Metazoa</taxon>
        <taxon>Ecdysozoa</taxon>
        <taxon>Nematoda</taxon>
        <taxon>Chromadorea</taxon>
        <taxon>Rhabditida</taxon>
        <taxon>Rhabditina</taxon>
        <taxon>Rhabditomorpha</taxon>
        <taxon>Strongyloidea</taxon>
        <taxon>Strongylidae</taxon>
        <taxon>Strongylus</taxon>
    </lineage>
</organism>
<dbReference type="PANTHER" id="PTHR13847">
    <property type="entry name" value="SARCOSINE DEHYDROGENASE-RELATED"/>
    <property type="match status" value="1"/>
</dbReference>
<dbReference type="EMBL" id="UYYB01100458">
    <property type="protein sequence ID" value="VDM77902.1"/>
    <property type="molecule type" value="Genomic_DNA"/>
</dbReference>
<evidence type="ECO:0000256" key="3">
    <source>
        <dbReference type="ARBA" id="ARBA00046185"/>
    </source>
</evidence>
<evidence type="ECO:0000313" key="5">
    <source>
        <dbReference type="EMBL" id="VDM77902.1"/>
    </source>
</evidence>
<dbReference type="Pfam" id="PF13450">
    <property type="entry name" value="NAD_binding_8"/>
    <property type="match status" value="1"/>
</dbReference>
<dbReference type="GO" id="GO:0032981">
    <property type="term" value="P:mitochondrial respiratory chain complex I assembly"/>
    <property type="evidence" value="ECO:0007669"/>
    <property type="project" value="TreeGrafter"/>
</dbReference>
<dbReference type="Pfam" id="PF01266">
    <property type="entry name" value="DAO"/>
    <property type="match status" value="1"/>
</dbReference>
<evidence type="ECO:0000259" key="4">
    <source>
        <dbReference type="Pfam" id="PF01266"/>
    </source>
</evidence>
<accession>A0A3P7LEW3</accession>
<evidence type="ECO:0000256" key="2">
    <source>
        <dbReference type="ARBA" id="ARBA00039785"/>
    </source>
</evidence>
<evidence type="ECO:0000256" key="1">
    <source>
        <dbReference type="ARBA" id="ARBA00023002"/>
    </source>
</evidence>
<dbReference type="Gene3D" id="3.50.50.60">
    <property type="entry name" value="FAD/NAD(P)-binding domain"/>
    <property type="match status" value="1"/>
</dbReference>
<dbReference type="AlphaFoldDB" id="A0A3P7LEW3"/>
<dbReference type="SUPFAM" id="SSF51905">
    <property type="entry name" value="FAD/NAD(P)-binding domain"/>
    <property type="match status" value="1"/>
</dbReference>
<sequence>MLTSPINRYFQRSLRHIHSTIPSLWQSYENERHYEPGEDALSRTWHGLTYDFRRWKRRYQEARKDAFRRRNPIAHMKQAVQDAELFPFRAEILIIGGGLSGSSTAYWLKERFRDEDFKVVVVENNDKFTQNNAPPDINLLPNGFLYLARNEEETDSLRKNWKLQVDKGACVALLSKSDLQDRFPFMNFDDVVLGSLGKGEGLLAVPVPVRPRRRTNFIIHAPDVPVDMPSLVEPCGVYCRQLDIGNNFVVGRNPSKVRLEEDNDERESLEVDYNEFYENVWPVLVRRVSGFQSAKIKSAWCGLQDVNTFDSAPVIGEHPLYQNLFMMCGFGGRGAMHSLAAGRAFAERLFEGAYVNVYKDEE</sequence>
<evidence type="ECO:0000313" key="6">
    <source>
        <dbReference type="Proteomes" id="UP000270094"/>
    </source>
</evidence>
<dbReference type="FunFam" id="3.30.9.10:FF:000026">
    <property type="entry name" value="FAD-dependent oxidoreductase domain-containing protein 1"/>
    <property type="match status" value="1"/>
</dbReference>
<dbReference type="InterPro" id="IPR036188">
    <property type="entry name" value="FAD/NAD-bd_sf"/>
</dbReference>
<gene>
    <name evidence="5" type="ORF">SVUK_LOCUS12900</name>
</gene>